<dbReference type="InterPro" id="IPR036047">
    <property type="entry name" value="F-box-like_dom_sf"/>
</dbReference>
<name>A0AAE0TXT3_9PEZI</name>
<reference evidence="2" key="2">
    <citation type="submission" date="2023-06" db="EMBL/GenBank/DDBJ databases">
        <authorList>
            <consortium name="Lawrence Berkeley National Laboratory"/>
            <person name="Haridas S."/>
            <person name="Hensen N."/>
            <person name="Bonometti L."/>
            <person name="Westerberg I."/>
            <person name="Brannstrom I.O."/>
            <person name="Guillou S."/>
            <person name="Cros-Aarteil S."/>
            <person name="Calhoun S."/>
            <person name="Kuo A."/>
            <person name="Mondo S."/>
            <person name="Pangilinan J."/>
            <person name="Riley R."/>
            <person name="Labutti K."/>
            <person name="Andreopoulos B."/>
            <person name="Lipzen A."/>
            <person name="Chen C."/>
            <person name="Yanf M."/>
            <person name="Daum C."/>
            <person name="Ng V."/>
            <person name="Clum A."/>
            <person name="Steindorff A."/>
            <person name="Ohm R."/>
            <person name="Martin F."/>
            <person name="Silar P."/>
            <person name="Natvig D."/>
            <person name="Lalanne C."/>
            <person name="Gautier V."/>
            <person name="Ament-Velasquez S.L."/>
            <person name="Kruys A."/>
            <person name="Hutchinson M.I."/>
            <person name="Powell A.J."/>
            <person name="Barry K."/>
            <person name="Miller A.N."/>
            <person name="Grigoriev I.V."/>
            <person name="Debuchy R."/>
            <person name="Gladieux P."/>
            <person name="Thoren M.H."/>
            <person name="Johannesson H."/>
        </authorList>
    </citation>
    <scope>NUCLEOTIDE SEQUENCE</scope>
    <source>
        <strain evidence="2">CBS 958.72</strain>
    </source>
</reference>
<dbReference type="SUPFAM" id="SSF81383">
    <property type="entry name" value="F-box domain"/>
    <property type="match status" value="1"/>
</dbReference>
<dbReference type="EMBL" id="JAULSN010000001">
    <property type="protein sequence ID" value="KAK3383424.1"/>
    <property type="molecule type" value="Genomic_DNA"/>
</dbReference>
<keyword evidence="3" id="KW-1185">Reference proteome</keyword>
<proteinExistence type="predicted"/>
<gene>
    <name evidence="2" type="ORF">B0T24DRAFT_588081</name>
</gene>
<evidence type="ECO:0000313" key="3">
    <source>
        <dbReference type="Proteomes" id="UP001287356"/>
    </source>
</evidence>
<dbReference type="Proteomes" id="UP001287356">
    <property type="component" value="Unassembled WGS sequence"/>
</dbReference>
<dbReference type="Gene3D" id="1.20.1280.50">
    <property type="match status" value="1"/>
</dbReference>
<dbReference type="AlphaFoldDB" id="A0AAE0TXT3"/>
<evidence type="ECO:0000313" key="2">
    <source>
        <dbReference type="EMBL" id="KAK3383424.1"/>
    </source>
</evidence>
<accession>A0AAE0TXT3</accession>
<sequence>MDHPHTDGEKTTKNTIMHVLPSELLLRIFSHLDYASALAMYRVNRCFQAHSCVERSNWPEDQVIRFDYLYQRHFYWRISPVACSECREEHRFAGPVAAAQPWWVKVGWRKLRRTVRGEQSNTLDVANGLSGVL</sequence>
<comment type="caution">
    <text evidence="2">The sequence shown here is derived from an EMBL/GenBank/DDBJ whole genome shotgun (WGS) entry which is preliminary data.</text>
</comment>
<dbReference type="PROSITE" id="PS50181">
    <property type="entry name" value="FBOX"/>
    <property type="match status" value="1"/>
</dbReference>
<dbReference type="InterPro" id="IPR001810">
    <property type="entry name" value="F-box_dom"/>
</dbReference>
<evidence type="ECO:0000259" key="1">
    <source>
        <dbReference type="PROSITE" id="PS50181"/>
    </source>
</evidence>
<organism evidence="2 3">
    <name type="scientific">Lasiosphaeria ovina</name>
    <dbReference type="NCBI Taxonomy" id="92902"/>
    <lineage>
        <taxon>Eukaryota</taxon>
        <taxon>Fungi</taxon>
        <taxon>Dikarya</taxon>
        <taxon>Ascomycota</taxon>
        <taxon>Pezizomycotina</taxon>
        <taxon>Sordariomycetes</taxon>
        <taxon>Sordariomycetidae</taxon>
        <taxon>Sordariales</taxon>
        <taxon>Lasiosphaeriaceae</taxon>
        <taxon>Lasiosphaeria</taxon>
    </lineage>
</organism>
<dbReference type="Pfam" id="PF12937">
    <property type="entry name" value="F-box-like"/>
    <property type="match status" value="1"/>
</dbReference>
<feature type="domain" description="F-box" evidence="1">
    <location>
        <begin position="14"/>
        <end position="73"/>
    </location>
</feature>
<protein>
    <recommendedName>
        <fullName evidence="1">F-box domain-containing protein</fullName>
    </recommendedName>
</protein>
<reference evidence="2" key="1">
    <citation type="journal article" date="2023" name="Mol. Phylogenet. Evol.">
        <title>Genome-scale phylogeny and comparative genomics of the fungal order Sordariales.</title>
        <authorList>
            <person name="Hensen N."/>
            <person name="Bonometti L."/>
            <person name="Westerberg I."/>
            <person name="Brannstrom I.O."/>
            <person name="Guillou S."/>
            <person name="Cros-Aarteil S."/>
            <person name="Calhoun S."/>
            <person name="Haridas S."/>
            <person name="Kuo A."/>
            <person name="Mondo S."/>
            <person name="Pangilinan J."/>
            <person name="Riley R."/>
            <person name="LaButti K."/>
            <person name="Andreopoulos B."/>
            <person name="Lipzen A."/>
            <person name="Chen C."/>
            <person name="Yan M."/>
            <person name="Daum C."/>
            <person name="Ng V."/>
            <person name="Clum A."/>
            <person name="Steindorff A."/>
            <person name="Ohm R.A."/>
            <person name="Martin F."/>
            <person name="Silar P."/>
            <person name="Natvig D.O."/>
            <person name="Lalanne C."/>
            <person name="Gautier V."/>
            <person name="Ament-Velasquez S.L."/>
            <person name="Kruys A."/>
            <person name="Hutchinson M.I."/>
            <person name="Powell A.J."/>
            <person name="Barry K."/>
            <person name="Miller A.N."/>
            <person name="Grigoriev I.V."/>
            <person name="Debuchy R."/>
            <person name="Gladieux P."/>
            <person name="Hiltunen Thoren M."/>
            <person name="Johannesson H."/>
        </authorList>
    </citation>
    <scope>NUCLEOTIDE SEQUENCE</scope>
    <source>
        <strain evidence="2">CBS 958.72</strain>
    </source>
</reference>